<reference evidence="2 3" key="1">
    <citation type="journal article" date="2016" name="Nat. Commun.">
        <title>Thousands of microbial genomes shed light on interconnected biogeochemical processes in an aquifer system.</title>
        <authorList>
            <person name="Anantharaman K."/>
            <person name="Brown C.T."/>
            <person name="Hug L.A."/>
            <person name="Sharon I."/>
            <person name="Castelle C.J."/>
            <person name="Probst A.J."/>
            <person name="Thomas B.C."/>
            <person name="Singh A."/>
            <person name="Wilkins M.J."/>
            <person name="Karaoz U."/>
            <person name="Brodie E.L."/>
            <person name="Williams K.H."/>
            <person name="Hubbard S.S."/>
            <person name="Banfield J.F."/>
        </authorList>
    </citation>
    <scope>NUCLEOTIDE SEQUENCE [LARGE SCALE GENOMIC DNA]</scope>
</reference>
<dbReference type="Proteomes" id="UP000178894">
    <property type="component" value="Unassembled WGS sequence"/>
</dbReference>
<evidence type="ECO:0000256" key="1">
    <source>
        <dbReference type="SAM" id="Phobius"/>
    </source>
</evidence>
<comment type="caution">
    <text evidence="2">The sequence shown here is derived from an EMBL/GenBank/DDBJ whole genome shotgun (WGS) entry which is preliminary data.</text>
</comment>
<feature type="transmembrane region" description="Helical" evidence="1">
    <location>
        <begin position="89"/>
        <end position="112"/>
    </location>
</feature>
<feature type="transmembrane region" description="Helical" evidence="1">
    <location>
        <begin position="48"/>
        <end position="69"/>
    </location>
</feature>
<name>A0A1F5Y0G7_9BACT</name>
<feature type="transmembrane region" description="Helical" evidence="1">
    <location>
        <begin position="124"/>
        <end position="145"/>
    </location>
</feature>
<dbReference type="EMBL" id="MFIQ01000011">
    <property type="protein sequence ID" value="OGF93639.1"/>
    <property type="molecule type" value="Genomic_DNA"/>
</dbReference>
<organism evidence="2 3">
    <name type="scientific">Candidatus Giovannonibacteria bacterium RIFCSPLOWO2_12_FULL_44_15</name>
    <dbReference type="NCBI Taxonomy" id="1798364"/>
    <lineage>
        <taxon>Bacteria</taxon>
        <taxon>Candidatus Giovannoniibacteriota</taxon>
    </lineage>
</organism>
<evidence type="ECO:0000313" key="3">
    <source>
        <dbReference type="Proteomes" id="UP000178894"/>
    </source>
</evidence>
<accession>A0A1F5Y0G7</accession>
<keyword evidence="1" id="KW-0472">Membrane</keyword>
<gene>
    <name evidence="2" type="ORF">A3G54_00475</name>
</gene>
<keyword evidence="1" id="KW-0812">Transmembrane</keyword>
<dbReference type="AlphaFoldDB" id="A0A1F5Y0G7"/>
<keyword evidence="1" id="KW-1133">Transmembrane helix</keyword>
<sequence>MEKTFRRYLRAGKIAIRFRSLAIYGIKKAWFVTPANFYYNIIMQKSTFGLFSLVLSITSILLSIIAYILGSSLYVFVIPFISPSGSYSLLPFIILSILFVLSIISGMFSLIYEKDWNSQKTMAMIGIILSVLAFTLFYYNCYLWGFGCSQIEPYLFTPQDLNG</sequence>
<evidence type="ECO:0000313" key="2">
    <source>
        <dbReference type="EMBL" id="OGF93639.1"/>
    </source>
</evidence>
<dbReference type="STRING" id="1798364.A3G54_00475"/>
<proteinExistence type="predicted"/>
<protein>
    <submittedName>
        <fullName evidence="2">Uncharacterized protein</fullName>
    </submittedName>
</protein>